<evidence type="ECO:0000256" key="2">
    <source>
        <dbReference type="ARBA" id="ARBA00005731"/>
    </source>
</evidence>
<feature type="transmembrane region" description="Helical" evidence="6">
    <location>
        <begin position="227"/>
        <end position="246"/>
    </location>
</feature>
<keyword evidence="4 6" id="KW-1133">Transmembrane helix</keyword>
<dbReference type="InterPro" id="IPR010651">
    <property type="entry name" value="Sugar_transport"/>
</dbReference>
<dbReference type="GO" id="GO:0016020">
    <property type="term" value="C:membrane"/>
    <property type="evidence" value="ECO:0007669"/>
    <property type="project" value="UniProtKB-SubCell"/>
</dbReference>
<feature type="transmembrane region" description="Helical" evidence="6">
    <location>
        <begin position="123"/>
        <end position="144"/>
    </location>
</feature>
<accession>A0A0N5BPD8</accession>
<comment type="subcellular location">
    <subcellularLocation>
        <location evidence="1">Membrane</location>
        <topology evidence="1">Multi-pass membrane protein</topology>
    </subcellularLocation>
</comment>
<comment type="similarity">
    <text evidence="2">Belongs to the TMEM144 family.</text>
</comment>
<dbReference type="WBParaSite" id="SPAL_0000776400.1">
    <property type="protein sequence ID" value="SPAL_0000776400.1"/>
    <property type="gene ID" value="SPAL_0000776400"/>
</dbReference>
<dbReference type="PANTHER" id="PTHR16119">
    <property type="entry name" value="TRANSMEMBRANE PROTEIN 144"/>
    <property type="match status" value="1"/>
</dbReference>
<dbReference type="PANTHER" id="PTHR16119:SF17">
    <property type="entry name" value="TRANSMEMBRANE PROTEIN 144"/>
    <property type="match status" value="1"/>
</dbReference>
<sequence length="379" mass="43259">MEEKLLNSSVYNISDIVVQNFNENNFEKYEEKSDFYKLAIGIVCGIIGSACLGSSLVPIRKYYSKDGQIIQFLMSISLIFFGTIIQTIQGFPHIHYPDFIGGFFLSLTLILIIPIINNIGSCLLFIVWNSVIIISLWWFSFFNLYGEIASSASMPFAQYIGIIFFILPIIGVFFIKTTPNEFYHSNENDIPTGVENFTMESSTTFSYDLKQYKDFQNMHSLKSPKRIIAIGAAISTGVCLSVSFYPYDFDTNSLIQMPNTIFSHSLGTFLTSFIFFIGYAIYEKGALTIDTRLILPSFFSGFLLFLFSINFIISFYNLSNYAKLYQVSFQIFAFLPLLINTLWSVYYFKELPSRNSLIRIIGMLVINIVAIFLFTISLI</sequence>
<feature type="transmembrane region" description="Helical" evidence="6">
    <location>
        <begin position="69"/>
        <end position="88"/>
    </location>
</feature>
<dbReference type="Proteomes" id="UP000046392">
    <property type="component" value="Unplaced"/>
</dbReference>
<protein>
    <submittedName>
        <fullName evidence="8">Transmembrane protein 144</fullName>
    </submittedName>
</protein>
<evidence type="ECO:0000256" key="5">
    <source>
        <dbReference type="ARBA" id="ARBA00023136"/>
    </source>
</evidence>
<evidence type="ECO:0000256" key="3">
    <source>
        <dbReference type="ARBA" id="ARBA00022692"/>
    </source>
</evidence>
<keyword evidence="5 6" id="KW-0472">Membrane</keyword>
<dbReference type="InterPro" id="IPR012435">
    <property type="entry name" value="TMEM144"/>
</dbReference>
<feature type="transmembrane region" description="Helical" evidence="6">
    <location>
        <begin position="294"/>
        <end position="316"/>
    </location>
</feature>
<dbReference type="AlphaFoldDB" id="A0A0N5BPD8"/>
<reference evidence="8" key="1">
    <citation type="submission" date="2017-02" db="UniProtKB">
        <authorList>
            <consortium name="WormBaseParasite"/>
        </authorList>
    </citation>
    <scope>IDENTIFICATION</scope>
</reference>
<evidence type="ECO:0000256" key="1">
    <source>
        <dbReference type="ARBA" id="ARBA00004141"/>
    </source>
</evidence>
<dbReference type="Pfam" id="PF07857">
    <property type="entry name" value="TMEM144"/>
    <property type="match status" value="1"/>
</dbReference>
<feature type="transmembrane region" description="Helical" evidence="6">
    <location>
        <begin position="328"/>
        <end position="348"/>
    </location>
</feature>
<evidence type="ECO:0000313" key="7">
    <source>
        <dbReference type="Proteomes" id="UP000046392"/>
    </source>
</evidence>
<evidence type="ECO:0000256" key="6">
    <source>
        <dbReference type="SAM" id="Phobius"/>
    </source>
</evidence>
<dbReference type="GO" id="GO:0015144">
    <property type="term" value="F:carbohydrate transmembrane transporter activity"/>
    <property type="evidence" value="ECO:0007669"/>
    <property type="project" value="InterPro"/>
</dbReference>
<feature type="transmembrane region" description="Helical" evidence="6">
    <location>
        <begin position="156"/>
        <end position="175"/>
    </location>
</feature>
<proteinExistence type="inferred from homology"/>
<keyword evidence="7" id="KW-1185">Reference proteome</keyword>
<feature type="transmembrane region" description="Helical" evidence="6">
    <location>
        <begin position="35"/>
        <end position="57"/>
    </location>
</feature>
<feature type="transmembrane region" description="Helical" evidence="6">
    <location>
        <begin position="360"/>
        <end position="378"/>
    </location>
</feature>
<feature type="transmembrane region" description="Helical" evidence="6">
    <location>
        <begin position="94"/>
        <end position="116"/>
    </location>
</feature>
<evidence type="ECO:0000256" key="4">
    <source>
        <dbReference type="ARBA" id="ARBA00022989"/>
    </source>
</evidence>
<name>A0A0N5BPD8_STREA</name>
<keyword evidence="3 6" id="KW-0812">Transmembrane</keyword>
<organism evidence="7 8">
    <name type="scientific">Strongyloides papillosus</name>
    <name type="common">Intestinal threadworm</name>
    <dbReference type="NCBI Taxonomy" id="174720"/>
    <lineage>
        <taxon>Eukaryota</taxon>
        <taxon>Metazoa</taxon>
        <taxon>Ecdysozoa</taxon>
        <taxon>Nematoda</taxon>
        <taxon>Chromadorea</taxon>
        <taxon>Rhabditida</taxon>
        <taxon>Tylenchina</taxon>
        <taxon>Panagrolaimomorpha</taxon>
        <taxon>Strongyloidoidea</taxon>
        <taxon>Strongyloididae</taxon>
        <taxon>Strongyloides</taxon>
    </lineage>
</organism>
<evidence type="ECO:0000313" key="8">
    <source>
        <dbReference type="WBParaSite" id="SPAL_0000776400.1"/>
    </source>
</evidence>
<feature type="transmembrane region" description="Helical" evidence="6">
    <location>
        <begin position="261"/>
        <end position="282"/>
    </location>
</feature>